<evidence type="ECO:0000256" key="6">
    <source>
        <dbReference type="PIRSR" id="PIRSR601548-3"/>
    </source>
</evidence>
<keyword evidence="3 7" id="KW-1015">Disulfide bond</keyword>
<accession>A0A158Q392</accession>
<keyword evidence="6" id="KW-0479">Metal-binding</keyword>
<dbReference type="PANTHER" id="PTHR10514">
    <property type="entry name" value="ANGIOTENSIN-CONVERTING ENZYME"/>
    <property type="match status" value="1"/>
</dbReference>
<evidence type="ECO:0000256" key="9">
    <source>
        <dbReference type="PROSITE-ProRule" id="PRU01355"/>
    </source>
</evidence>
<dbReference type="OrthoDB" id="10029630at2759"/>
<dbReference type="AlphaFoldDB" id="A0A158Q392"/>
<feature type="disulfide bond" evidence="7">
    <location>
        <begin position="228"/>
        <end position="247"/>
    </location>
</feature>
<dbReference type="CDD" id="cd06461">
    <property type="entry name" value="M2_ACE"/>
    <property type="match status" value="1"/>
</dbReference>
<reference evidence="11 13" key="2">
    <citation type="submission" date="2018-11" db="EMBL/GenBank/DDBJ databases">
        <authorList>
            <consortium name="Pathogen Informatics"/>
        </authorList>
    </citation>
    <scope>NUCLEOTIDE SEQUENCE [LARGE SCALE GENOMIC DNA]</scope>
</reference>
<evidence type="ECO:0000256" key="7">
    <source>
        <dbReference type="PIRSR" id="PIRSR601548-4"/>
    </source>
</evidence>
<dbReference type="EMBL" id="UYYG01001155">
    <property type="protein sequence ID" value="VDN56293.1"/>
    <property type="molecule type" value="Genomic_DNA"/>
</dbReference>
<dbReference type="GO" id="GO:0016020">
    <property type="term" value="C:membrane"/>
    <property type="evidence" value="ECO:0007669"/>
    <property type="project" value="InterPro"/>
</dbReference>
<dbReference type="PANTHER" id="PTHR10514:SF27">
    <property type="entry name" value="ANGIOTENSIN-CONVERTING ENZYME"/>
    <property type="match status" value="1"/>
</dbReference>
<dbReference type="WBParaSite" id="DME_0000190601-mRNA-1">
    <property type="protein sequence ID" value="DME_0000190601-mRNA-1"/>
    <property type="gene ID" value="DME_0000190601"/>
</dbReference>
<dbReference type="GO" id="GO:0008241">
    <property type="term" value="F:peptidyl-dipeptidase activity"/>
    <property type="evidence" value="ECO:0007669"/>
    <property type="project" value="InterPro"/>
</dbReference>
<dbReference type="Gene3D" id="1.10.1370.30">
    <property type="match status" value="1"/>
</dbReference>
<feature type="domain" description="EB" evidence="10">
    <location>
        <begin position="532"/>
        <end position="562"/>
    </location>
</feature>
<evidence type="ECO:0000313" key="12">
    <source>
        <dbReference type="Proteomes" id="UP000038040"/>
    </source>
</evidence>
<evidence type="ECO:0000256" key="4">
    <source>
        <dbReference type="ARBA" id="ARBA00023180"/>
    </source>
</evidence>
<dbReference type="PROSITE" id="PS52011">
    <property type="entry name" value="PEPTIDASE_M2"/>
    <property type="match status" value="1"/>
</dbReference>
<dbReference type="InterPro" id="IPR001548">
    <property type="entry name" value="Peptidase_M2"/>
</dbReference>
<organism evidence="12 14">
    <name type="scientific">Dracunculus medinensis</name>
    <name type="common">Guinea worm</name>
    <dbReference type="NCBI Taxonomy" id="318479"/>
    <lineage>
        <taxon>Eukaryota</taxon>
        <taxon>Metazoa</taxon>
        <taxon>Ecdysozoa</taxon>
        <taxon>Nematoda</taxon>
        <taxon>Chromadorea</taxon>
        <taxon>Rhabditida</taxon>
        <taxon>Spirurina</taxon>
        <taxon>Dracunculoidea</taxon>
        <taxon>Dracunculidae</taxon>
        <taxon>Dracunculus</taxon>
    </lineage>
</organism>
<evidence type="ECO:0000256" key="1">
    <source>
        <dbReference type="ARBA" id="ARBA00008139"/>
    </source>
</evidence>
<evidence type="ECO:0000256" key="8">
    <source>
        <dbReference type="PIRSR" id="PIRSR601548-8"/>
    </source>
</evidence>
<dbReference type="Pfam" id="PF01401">
    <property type="entry name" value="Peptidase_M2"/>
    <property type="match status" value="1"/>
</dbReference>
<comment type="similarity">
    <text evidence="1 9">Belongs to the peptidase M2 family.</text>
</comment>
<keyword evidence="2" id="KW-0732">Signal</keyword>
<dbReference type="Proteomes" id="UP000274756">
    <property type="component" value="Unassembled WGS sequence"/>
</dbReference>
<dbReference type="GO" id="GO:0006508">
    <property type="term" value="P:proteolysis"/>
    <property type="evidence" value="ECO:0007669"/>
    <property type="project" value="InterPro"/>
</dbReference>
<feature type="binding site" evidence="6">
    <location>
        <position position="264"/>
    </location>
    <ligand>
        <name>Zn(2+)</name>
        <dbReference type="ChEBI" id="CHEBI:29105"/>
        <label>1</label>
        <note>catalytic</note>
    </ligand>
</feature>
<proteinExistence type="inferred from homology"/>
<evidence type="ECO:0000256" key="5">
    <source>
        <dbReference type="PIRSR" id="PIRSR601548-2"/>
    </source>
</evidence>
<evidence type="ECO:0000256" key="2">
    <source>
        <dbReference type="ARBA" id="ARBA00022729"/>
    </source>
</evidence>
<evidence type="ECO:0000313" key="14">
    <source>
        <dbReference type="WBParaSite" id="DME_0000190601-mRNA-1"/>
    </source>
</evidence>
<keyword evidence="13" id="KW-1185">Reference proteome</keyword>
<feature type="binding site" evidence="8">
    <location>
        <position position="264"/>
    </location>
    <ligand>
        <name>Zn(2+)</name>
        <dbReference type="ChEBI" id="CHEBI:29105"/>
        <label>2</label>
        <note>catalytic</note>
    </ligand>
</feature>
<evidence type="ECO:0000256" key="3">
    <source>
        <dbReference type="ARBA" id="ARBA00023157"/>
    </source>
</evidence>
<name>A0A158Q392_DRAME</name>
<evidence type="ECO:0000313" key="11">
    <source>
        <dbReference type="EMBL" id="VDN56293.1"/>
    </source>
</evidence>
<feature type="binding site" evidence="5">
    <location>
        <position position="409"/>
    </location>
    <ligand>
        <name>chloride</name>
        <dbReference type="ChEBI" id="CHEBI:17996"/>
        <label>1</label>
    </ligand>
</feature>
<dbReference type="STRING" id="318479.A0A158Q392"/>
<dbReference type="Proteomes" id="UP000038040">
    <property type="component" value="Unplaced"/>
</dbReference>
<protein>
    <submittedName>
        <fullName evidence="14">EB domain-containing protein</fullName>
    </submittedName>
</protein>
<keyword evidence="4" id="KW-0325">Glycoprotein</keyword>
<dbReference type="GO" id="GO:0008237">
    <property type="term" value="F:metallopeptidase activity"/>
    <property type="evidence" value="ECO:0007669"/>
    <property type="project" value="InterPro"/>
</dbReference>
<gene>
    <name evidence="11" type="ORF">DME_LOCUS6266</name>
</gene>
<reference evidence="14" key="1">
    <citation type="submission" date="2016-04" db="UniProtKB">
        <authorList>
            <consortium name="WormBaseParasite"/>
        </authorList>
    </citation>
    <scope>IDENTIFICATION</scope>
</reference>
<feature type="disulfide bond" evidence="7">
    <location>
        <begin position="425"/>
        <end position="435"/>
    </location>
</feature>
<comment type="caution">
    <text evidence="9">Lacks conserved residue(s) required for the propagation of feature annotation.</text>
</comment>
<dbReference type="Pfam" id="PF01683">
    <property type="entry name" value="EB"/>
    <property type="match status" value="1"/>
</dbReference>
<keyword evidence="6" id="KW-0862">Zinc</keyword>
<evidence type="ECO:0000259" key="10">
    <source>
        <dbReference type="Pfam" id="PF01683"/>
    </source>
</evidence>
<dbReference type="SUPFAM" id="SSF55486">
    <property type="entry name" value="Metalloproteases ('zincins'), catalytic domain"/>
    <property type="match status" value="2"/>
</dbReference>
<sequence>MTVTTRNASIARNIWKAWRSSVGEGFADYYKKFIELTNKGAALNGFTSAGSMWRNQFENRSTRKSNNSASVNETFDLLNEIQRIYEQILPITKLFLNNIFSKDYCNNILTNKWLHAFVRWKLVAIYGLENVKEMNKDGPIPSHLLSKKIPRSLTGQRWTALYQDVKPFNKDENLSELVSDELRKKNYTAKKLFTQAYTFFKKLGFGKLPKNFWTDSVFERSWSKDMLCNPPNAYDMRNGIDYRIRACVQISETDFKLAHKLVAHLYYQYLYRDQPISFQDAPEETLLMAFADVFEMLAGDTGYLITLWSNFDSRLDLLPPKTAQFESLHINHLFNEALKDFVQLPFDLVADLWRFKIFDGKISIKDSNAEWWRLSEFYQGIKRIVMPESNDFDAIAIPSIAQTQWVTTRHFISYITKFQIRRSICSNSLRLNEGCQIDKKKVNVMRNVMSQGSAINWLEAIRSITGSNELDATPLLEYYEPLIVWLSNTIEAKGIYVGWDGPGIPFIESEIPQKTSNNSDLDLDPLLASDQVAYPGENCSDGQECILDSICMNGLCECKQGLYTLKIATTHNCVVGNPTDAGFGEMQGGLVIGLFPNDNASLSTPNITSEPEPEPISKLSARNSIWQKVSLRTPY</sequence>
<dbReference type="InterPro" id="IPR006149">
    <property type="entry name" value="EB_dom"/>
</dbReference>
<evidence type="ECO:0000313" key="13">
    <source>
        <dbReference type="Proteomes" id="UP000274756"/>
    </source>
</evidence>